<sequence length="148" mass="16940">MTNSYRTTDIAWRGFTMPETECEQAPLPGLEPGKPTEWLVTVTDAGLEYAVLVEAMSRNEARETFKSEFEMFELGVEDDEFDWDHETVFARTEENAEQIALAREREYMRVYDSSNLGNTATVEAVVEASEADGWATRRARREADEVDR</sequence>
<accession>A0A1P8RJ04</accession>
<proteinExistence type="predicted"/>
<protein>
    <submittedName>
        <fullName evidence="1">Uncharacterized protein</fullName>
    </submittedName>
</protein>
<keyword evidence="1" id="KW-0614">Plasmid</keyword>
<organism evidence="1 2">
    <name type="scientific">Natronorubrum daqingense</name>
    <dbReference type="NCBI Taxonomy" id="588898"/>
    <lineage>
        <taxon>Archaea</taxon>
        <taxon>Methanobacteriati</taxon>
        <taxon>Methanobacteriota</taxon>
        <taxon>Stenosarchaea group</taxon>
        <taxon>Halobacteria</taxon>
        <taxon>Halobacteriales</taxon>
        <taxon>Natrialbaceae</taxon>
        <taxon>Natronorubrum</taxon>
    </lineage>
</organism>
<reference evidence="1 2" key="1">
    <citation type="submission" date="2017-01" db="EMBL/GenBank/DDBJ databases">
        <title>Complete genome sequence of Haloterrigena daqingensis type strain (JX313T).</title>
        <authorList>
            <person name="Shuang W."/>
        </authorList>
    </citation>
    <scope>NUCLEOTIDE SEQUENCE [LARGE SCALE GENOMIC DNA]</scope>
    <source>
        <strain evidence="2">JX313</strain>
        <plasmid evidence="2">Plasmid unnamed2</plasmid>
    </source>
</reference>
<gene>
    <name evidence="1" type="ORF">BB347_18110</name>
</gene>
<dbReference type="EMBL" id="CP019329">
    <property type="protein sequence ID" value="APX98610.1"/>
    <property type="molecule type" value="Genomic_DNA"/>
</dbReference>
<dbReference type="Proteomes" id="UP000187321">
    <property type="component" value="Plasmid unnamed2"/>
</dbReference>
<geneLocation type="plasmid" evidence="1">
    <name>unnamed2</name>
</geneLocation>
<name>A0A1P8RJ04_9EURY</name>
<dbReference type="AlphaFoldDB" id="A0A1P8RJ04"/>
<dbReference type="KEGG" id="hda:BB347_18110"/>
<evidence type="ECO:0000313" key="1">
    <source>
        <dbReference type="EMBL" id="APX98610.1"/>
    </source>
</evidence>
<evidence type="ECO:0000313" key="2">
    <source>
        <dbReference type="Proteomes" id="UP000187321"/>
    </source>
</evidence>